<evidence type="ECO:0000259" key="1">
    <source>
        <dbReference type="Pfam" id="PF03205"/>
    </source>
</evidence>
<dbReference type="InterPro" id="IPR027417">
    <property type="entry name" value="P-loop_NTPase"/>
</dbReference>
<reference evidence="2 3" key="1">
    <citation type="submission" date="2016-12" db="EMBL/GenBank/DDBJ databases">
        <title>The whole genome sequencing and assembly of Bacillus cohnii DSM 6307T strain.</title>
        <authorList>
            <person name="Lee Y.-J."/>
            <person name="Yi H."/>
            <person name="Bahn Y.-S."/>
            <person name="Kim J.F."/>
            <person name="Lee D.-W."/>
        </authorList>
    </citation>
    <scope>NUCLEOTIDE SEQUENCE [LARGE SCALE GENOMIC DNA]</scope>
    <source>
        <strain evidence="2 3">DSM 6307</strain>
    </source>
</reference>
<dbReference type="STRING" id="1314751.GCA_001591425_02557"/>
<dbReference type="KEGG" id="bcoh:BC6307_03460"/>
<evidence type="ECO:0000313" key="2">
    <source>
        <dbReference type="EMBL" id="AST90393.1"/>
    </source>
</evidence>
<dbReference type="Gene3D" id="3.40.50.300">
    <property type="entry name" value="P-loop containing nucleotide triphosphate hydrolases"/>
    <property type="match status" value="1"/>
</dbReference>
<dbReference type="PANTHER" id="PTHR40072:SF1">
    <property type="entry name" value="MOLYBDOPTERIN-GUANINE DINUCLEOTIDE BIOSYNTHESIS ADAPTER PROTEIN"/>
    <property type="match status" value="1"/>
</dbReference>
<sequence length="173" mass="19690">MGGKMNIIQVVGYKNSGKTTLVEKIIRYFTKNGLQIGSIKHHGHGGKLESVEGTDSVRHQKAGALLSTVQGDGEVQLFAHGEEWSLAKIVQLYEFLNVRKVIIEGYKKEGYPKIVLIKNDNDLNMLDELSNIIAVICWDNVVFKNNNGIPTFYLEEDERFIHWLWEEVSKENE</sequence>
<dbReference type="GO" id="GO:0006777">
    <property type="term" value="P:Mo-molybdopterin cofactor biosynthetic process"/>
    <property type="evidence" value="ECO:0007669"/>
    <property type="project" value="InterPro"/>
</dbReference>
<dbReference type="NCBIfam" id="TIGR00176">
    <property type="entry name" value="mobB"/>
    <property type="match status" value="1"/>
</dbReference>
<accession>A0A223KM39</accession>
<dbReference type="EMBL" id="CP018866">
    <property type="protein sequence ID" value="AST90393.1"/>
    <property type="molecule type" value="Genomic_DNA"/>
</dbReference>
<feature type="domain" description="Molybdopterin-guanine dinucleotide biosynthesis protein B (MobB)" evidence="1">
    <location>
        <begin position="7"/>
        <end position="138"/>
    </location>
</feature>
<dbReference type="Pfam" id="PF03205">
    <property type="entry name" value="MobB"/>
    <property type="match status" value="1"/>
</dbReference>
<dbReference type="CDD" id="cd03116">
    <property type="entry name" value="MobB"/>
    <property type="match status" value="1"/>
</dbReference>
<dbReference type="Proteomes" id="UP000215224">
    <property type="component" value="Chromosome"/>
</dbReference>
<dbReference type="PANTHER" id="PTHR40072">
    <property type="entry name" value="MOLYBDOPTERIN-GUANINE DINUCLEOTIDE BIOSYNTHESIS ADAPTER PROTEIN-RELATED"/>
    <property type="match status" value="1"/>
</dbReference>
<dbReference type="InterPro" id="IPR052539">
    <property type="entry name" value="MGD_biosynthesis_adapter"/>
</dbReference>
<gene>
    <name evidence="2" type="ORF">BC6307_03460</name>
</gene>
<dbReference type="SUPFAM" id="SSF52540">
    <property type="entry name" value="P-loop containing nucleoside triphosphate hydrolases"/>
    <property type="match status" value="1"/>
</dbReference>
<evidence type="ECO:0000313" key="3">
    <source>
        <dbReference type="Proteomes" id="UP000215224"/>
    </source>
</evidence>
<organism evidence="2 3">
    <name type="scientific">Sutcliffiella cohnii</name>
    <dbReference type="NCBI Taxonomy" id="33932"/>
    <lineage>
        <taxon>Bacteria</taxon>
        <taxon>Bacillati</taxon>
        <taxon>Bacillota</taxon>
        <taxon>Bacilli</taxon>
        <taxon>Bacillales</taxon>
        <taxon>Bacillaceae</taxon>
        <taxon>Sutcliffiella</taxon>
    </lineage>
</organism>
<dbReference type="GO" id="GO:0005525">
    <property type="term" value="F:GTP binding"/>
    <property type="evidence" value="ECO:0007669"/>
    <property type="project" value="InterPro"/>
</dbReference>
<dbReference type="InterPro" id="IPR004435">
    <property type="entry name" value="MobB_dom"/>
</dbReference>
<keyword evidence="3" id="KW-1185">Reference proteome</keyword>
<name>A0A223KM39_9BACI</name>
<dbReference type="AlphaFoldDB" id="A0A223KM39"/>
<proteinExistence type="predicted"/>
<protein>
    <submittedName>
        <fullName evidence="2">Molybdopterin-guanine dinucleotide biosynthesis protein B</fullName>
    </submittedName>
</protein>